<keyword evidence="10" id="KW-1185">Reference proteome</keyword>
<dbReference type="Gene3D" id="3.40.50.300">
    <property type="entry name" value="P-loop containing nucleotide triphosphate hydrolases"/>
    <property type="match status" value="1"/>
</dbReference>
<dbReference type="STRING" id="299467.A0A443QRI0"/>
<organism evidence="9 10">
    <name type="scientific">Leptotrombidium deliense</name>
    <dbReference type="NCBI Taxonomy" id="299467"/>
    <lineage>
        <taxon>Eukaryota</taxon>
        <taxon>Metazoa</taxon>
        <taxon>Ecdysozoa</taxon>
        <taxon>Arthropoda</taxon>
        <taxon>Chelicerata</taxon>
        <taxon>Arachnida</taxon>
        <taxon>Acari</taxon>
        <taxon>Acariformes</taxon>
        <taxon>Trombidiformes</taxon>
        <taxon>Prostigmata</taxon>
        <taxon>Anystina</taxon>
        <taxon>Parasitengona</taxon>
        <taxon>Trombiculoidea</taxon>
        <taxon>Trombiculidae</taxon>
        <taxon>Leptotrombidium</taxon>
    </lineage>
</organism>
<proteinExistence type="inferred from homology"/>
<dbReference type="InterPro" id="IPR027417">
    <property type="entry name" value="P-loop_NTPase"/>
</dbReference>
<comment type="similarity">
    <text evidence="2">Belongs to the ABC transporter superfamily. ABCG family. Eye pigment precursor importer (TC 3.A.1.204) subfamily.</text>
</comment>
<dbReference type="GO" id="GO:0005886">
    <property type="term" value="C:plasma membrane"/>
    <property type="evidence" value="ECO:0007669"/>
    <property type="project" value="TreeGrafter"/>
</dbReference>
<dbReference type="Pfam" id="PF00005">
    <property type="entry name" value="ABC_tran"/>
    <property type="match status" value="1"/>
</dbReference>
<evidence type="ECO:0000256" key="3">
    <source>
        <dbReference type="ARBA" id="ARBA00022448"/>
    </source>
</evidence>
<evidence type="ECO:0000256" key="5">
    <source>
        <dbReference type="ARBA" id="ARBA00022989"/>
    </source>
</evidence>
<protein>
    <submittedName>
        <fullName evidence="9">ABC protein: subfamily ABCG-like protein</fullName>
    </submittedName>
</protein>
<dbReference type="EMBL" id="NCKV01052694">
    <property type="protein sequence ID" value="RWS05628.1"/>
    <property type="molecule type" value="Genomic_DNA"/>
</dbReference>
<dbReference type="InterPro" id="IPR003439">
    <property type="entry name" value="ABC_transporter-like_ATP-bd"/>
</dbReference>
<dbReference type="PANTHER" id="PTHR48041">
    <property type="entry name" value="ABC TRANSPORTER G FAMILY MEMBER 28"/>
    <property type="match status" value="1"/>
</dbReference>
<dbReference type="Pfam" id="PF19055">
    <property type="entry name" value="ABC2_membrane_7"/>
    <property type="match status" value="1"/>
</dbReference>
<dbReference type="InterPro" id="IPR050352">
    <property type="entry name" value="ABCG_transporters"/>
</dbReference>
<evidence type="ECO:0000256" key="4">
    <source>
        <dbReference type="ARBA" id="ARBA00022692"/>
    </source>
</evidence>
<dbReference type="Proteomes" id="UP000288716">
    <property type="component" value="Unassembled WGS sequence"/>
</dbReference>
<dbReference type="InterPro" id="IPR043926">
    <property type="entry name" value="ABCG_dom"/>
</dbReference>
<keyword evidence="3" id="KW-0813">Transport</keyword>
<dbReference type="SUPFAM" id="SSF52540">
    <property type="entry name" value="P-loop containing nucleoside triphosphate hydrolases"/>
    <property type="match status" value="1"/>
</dbReference>
<evidence type="ECO:0000313" key="10">
    <source>
        <dbReference type="Proteomes" id="UP000288716"/>
    </source>
</evidence>
<dbReference type="GO" id="GO:0005524">
    <property type="term" value="F:ATP binding"/>
    <property type="evidence" value="ECO:0007669"/>
    <property type="project" value="InterPro"/>
</dbReference>
<keyword evidence="4" id="KW-0812">Transmembrane</keyword>
<dbReference type="PANTHER" id="PTHR48041:SF139">
    <property type="entry name" value="PROTEIN SCARLET"/>
    <property type="match status" value="1"/>
</dbReference>
<name>A0A443QRI0_9ACAR</name>
<dbReference type="AlphaFoldDB" id="A0A443QRI0"/>
<comment type="caution">
    <text evidence="9">The sequence shown here is derived from an EMBL/GenBank/DDBJ whole genome shotgun (WGS) entry which is preliminary data.</text>
</comment>
<feature type="domain" description="ABC transporter" evidence="7">
    <location>
        <begin position="2"/>
        <end position="50"/>
    </location>
</feature>
<evidence type="ECO:0000256" key="6">
    <source>
        <dbReference type="ARBA" id="ARBA00023136"/>
    </source>
</evidence>
<evidence type="ECO:0000259" key="7">
    <source>
        <dbReference type="Pfam" id="PF00005"/>
    </source>
</evidence>
<dbReference type="VEuPathDB" id="VectorBase:LDEU014214"/>
<gene>
    <name evidence="9" type="ORF">B4U80_02570</name>
</gene>
<evidence type="ECO:0000256" key="1">
    <source>
        <dbReference type="ARBA" id="ARBA00004141"/>
    </source>
</evidence>
<comment type="subcellular location">
    <subcellularLocation>
        <location evidence="1">Membrane</location>
        <topology evidence="1">Multi-pass membrane protein</topology>
    </subcellularLocation>
</comment>
<dbReference type="GO" id="GO:0140359">
    <property type="term" value="F:ABC-type transporter activity"/>
    <property type="evidence" value="ECO:0007669"/>
    <property type="project" value="InterPro"/>
</dbReference>
<keyword evidence="5" id="KW-1133">Transmembrane helix</keyword>
<evidence type="ECO:0000313" key="9">
    <source>
        <dbReference type="EMBL" id="RWS05628.1"/>
    </source>
</evidence>
<dbReference type="GO" id="GO:0016887">
    <property type="term" value="F:ATP hydrolysis activity"/>
    <property type="evidence" value="ECO:0007669"/>
    <property type="project" value="InterPro"/>
</dbReference>
<evidence type="ECO:0000256" key="2">
    <source>
        <dbReference type="ARBA" id="ARBA00005814"/>
    </source>
</evidence>
<feature type="non-terminal residue" evidence="9">
    <location>
        <position position="167"/>
    </location>
</feature>
<keyword evidence="6" id="KW-0472">Membrane</keyword>
<sequence length="167" mass="18225">MTELDIISCADNFIGGERRKGISGGEKKRVSLASEIIGNPSILFLDEPTSGLDSHIAEKTVTLLEKLAAGGQTVICTIHQPSSQIFNKFDEVLLVSAGKVAFMGPIKNAQVFFESNGYPVPKYFNPADVYIKALAVDSENIEKSNEKNNAICEAYKQSEFAKQIHID</sequence>
<reference evidence="9 10" key="1">
    <citation type="journal article" date="2018" name="Gigascience">
        <title>Genomes of trombidid mites reveal novel predicted allergens and laterally-transferred genes associated with secondary metabolism.</title>
        <authorList>
            <person name="Dong X."/>
            <person name="Chaisiri K."/>
            <person name="Xia D."/>
            <person name="Armstrong S.D."/>
            <person name="Fang Y."/>
            <person name="Donnelly M.J."/>
            <person name="Kadowaki T."/>
            <person name="McGarry J.W."/>
            <person name="Darby A.C."/>
            <person name="Makepeace B.L."/>
        </authorList>
    </citation>
    <scope>NUCLEOTIDE SEQUENCE [LARGE SCALE GENOMIC DNA]</scope>
    <source>
        <strain evidence="9">UoL-UT</strain>
    </source>
</reference>
<dbReference type="OrthoDB" id="6496307at2759"/>
<evidence type="ECO:0000259" key="8">
    <source>
        <dbReference type="Pfam" id="PF19055"/>
    </source>
</evidence>
<feature type="domain" description="ABC transporter family G" evidence="8">
    <location>
        <begin position="79"/>
        <end position="144"/>
    </location>
</feature>
<accession>A0A443QRI0</accession>